<accession>A0A212R3N8</accession>
<proteinExistence type="inferred from homology"/>
<dbReference type="Pfam" id="PF00510">
    <property type="entry name" value="COX3"/>
    <property type="match status" value="1"/>
</dbReference>
<dbReference type="Gene3D" id="1.20.120.80">
    <property type="entry name" value="Cytochrome c oxidase, subunit III, four-helix bundle"/>
    <property type="match status" value="1"/>
</dbReference>
<dbReference type="PANTHER" id="PTHR11403:SF2">
    <property type="entry name" value="CYTOCHROME BO(3) UBIQUINOL OXIDASE SUBUNIT 3"/>
    <property type="match status" value="1"/>
</dbReference>
<feature type="transmembrane region" description="Helical" evidence="8">
    <location>
        <begin position="92"/>
        <end position="110"/>
    </location>
</feature>
<dbReference type="InterPro" id="IPR035973">
    <property type="entry name" value="Cyt_c_oxidase_su3-like_sf"/>
</dbReference>
<evidence type="ECO:0000313" key="11">
    <source>
        <dbReference type="Proteomes" id="UP000197025"/>
    </source>
</evidence>
<evidence type="ECO:0000256" key="7">
    <source>
        <dbReference type="RuleBase" id="RU003376"/>
    </source>
</evidence>
<comment type="subcellular location">
    <subcellularLocation>
        <location evidence="1 7">Cell membrane</location>
        <topology evidence="1 7">Multi-pass membrane protein</topology>
    </subcellularLocation>
</comment>
<keyword evidence="5 8" id="KW-1133">Transmembrane helix</keyword>
<feature type="domain" description="Heme-copper oxidase subunit III family profile" evidence="9">
    <location>
        <begin position="1"/>
        <end position="193"/>
    </location>
</feature>
<keyword evidence="3" id="KW-1003">Cell membrane</keyword>
<keyword evidence="6 8" id="KW-0472">Membrane</keyword>
<dbReference type="PROSITE" id="PS50253">
    <property type="entry name" value="COX3"/>
    <property type="match status" value="1"/>
</dbReference>
<name>A0A212R3N8_9CHLR</name>
<dbReference type="FunCoup" id="A0A212R3N8">
    <property type="interactions" value="149"/>
</dbReference>
<dbReference type="Proteomes" id="UP000197025">
    <property type="component" value="Unassembled WGS sequence"/>
</dbReference>
<feature type="transmembrane region" description="Helical" evidence="8">
    <location>
        <begin position="173"/>
        <end position="192"/>
    </location>
</feature>
<feature type="transmembrane region" description="Helical" evidence="8">
    <location>
        <begin position="130"/>
        <end position="152"/>
    </location>
</feature>
<dbReference type="InterPro" id="IPR000298">
    <property type="entry name" value="Cyt_c_oxidase-like_su3"/>
</dbReference>
<dbReference type="GO" id="GO:0019646">
    <property type="term" value="P:aerobic electron transport chain"/>
    <property type="evidence" value="ECO:0007669"/>
    <property type="project" value="InterPro"/>
</dbReference>
<dbReference type="EMBL" id="FYEK01000028">
    <property type="protein sequence ID" value="SNB66610.1"/>
    <property type="molecule type" value="Genomic_DNA"/>
</dbReference>
<feature type="transmembrane region" description="Helical" evidence="8">
    <location>
        <begin position="21"/>
        <end position="42"/>
    </location>
</feature>
<keyword evidence="11" id="KW-1185">Reference proteome</keyword>
<dbReference type="RefSeq" id="WP_088571407.1">
    <property type="nucleotide sequence ID" value="NZ_FYEK01000028.1"/>
</dbReference>
<evidence type="ECO:0000256" key="1">
    <source>
        <dbReference type="ARBA" id="ARBA00004651"/>
    </source>
</evidence>
<protein>
    <submittedName>
        <fullName evidence="10">Cytochrome c oxidase subunit 3</fullName>
    </submittedName>
</protein>
<reference evidence="11" key="1">
    <citation type="submission" date="2017-06" db="EMBL/GenBank/DDBJ databases">
        <authorList>
            <person name="Varghese N."/>
            <person name="Submissions S."/>
        </authorList>
    </citation>
    <scope>NUCLEOTIDE SEQUENCE [LARGE SCALE GENOMIC DNA]</scope>
    <source>
        <strain evidence="11">JAD2</strain>
    </source>
</reference>
<evidence type="ECO:0000256" key="4">
    <source>
        <dbReference type="ARBA" id="ARBA00022692"/>
    </source>
</evidence>
<dbReference type="InterPro" id="IPR013833">
    <property type="entry name" value="Cyt_c_oxidase_su3_a-hlx"/>
</dbReference>
<gene>
    <name evidence="10" type="ORF">SAMN02746019_00001600</name>
</gene>
<organism evidence="10 11">
    <name type="scientific">Thermoflexus hugenholtzii JAD2</name>
    <dbReference type="NCBI Taxonomy" id="877466"/>
    <lineage>
        <taxon>Bacteria</taxon>
        <taxon>Bacillati</taxon>
        <taxon>Chloroflexota</taxon>
        <taxon>Thermoflexia</taxon>
        <taxon>Thermoflexales</taxon>
        <taxon>Thermoflexaceae</taxon>
        <taxon>Thermoflexus</taxon>
    </lineage>
</organism>
<dbReference type="GO" id="GO:0005886">
    <property type="term" value="C:plasma membrane"/>
    <property type="evidence" value="ECO:0007669"/>
    <property type="project" value="UniProtKB-SubCell"/>
</dbReference>
<evidence type="ECO:0000259" key="9">
    <source>
        <dbReference type="PROSITE" id="PS50253"/>
    </source>
</evidence>
<comment type="similarity">
    <text evidence="2 7">Belongs to the cytochrome c oxidase subunit 3 family.</text>
</comment>
<dbReference type="AlphaFoldDB" id="A0A212R3N8"/>
<dbReference type="SUPFAM" id="SSF81452">
    <property type="entry name" value="Cytochrome c oxidase subunit III-like"/>
    <property type="match status" value="1"/>
</dbReference>
<keyword evidence="4 7" id="KW-0812">Transmembrane</keyword>
<evidence type="ECO:0000256" key="2">
    <source>
        <dbReference type="ARBA" id="ARBA00010581"/>
    </source>
</evidence>
<dbReference type="InterPro" id="IPR024791">
    <property type="entry name" value="Cyt_c/ubiquinol_Oxase_su3"/>
</dbReference>
<evidence type="ECO:0000256" key="3">
    <source>
        <dbReference type="ARBA" id="ARBA00022475"/>
    </source>
</evidence>
<dbReference type="OrthoDB" id="9810850at2"/>
<feature type="transmembrane region" description="Helical" evidence="8">
    <location>
        <begin position="62"/>
        <end position="80"/>
    </location>
</feature>
<dbReference type="PANTHER" id="PTHR11403">
    <property type="entry name" value="CYTOCHROME C OXIDASE SUBUNIT III"/>
    <property type="match status" value="1"/>
</dbReference>
<dbReference type="GO" id="GO:0004129">
    <property type="term" value="F:cytochrome-c oxidase activity"/>
    <property type="evidence" value="ECO:0007669"/>
    <property type="project" value="InterPro"/>
</dbReference>
<evidence type="ECO:0000313" key="10">
    <source>
        <dbReference type="EMBL" id="SNB66610.1"/>
    </source>
</evidence>
<evidence type="ECO:0000256" key="5">
    <source>
        <dbReference type="ARBA" id="ARBA00022989"/>
    </source>
</evidence>
<evidence type="ECO:0000256" key="8">
    <source>
        <dbReference type="SAM" id="Phobius"/>
    </source>
</evidence>
<dbReference type="InParanoid" id="A0A212R3N8"/>
<sequence length="193" mass="21397">MASHHPAVGSEIAVDSRKLGVWIFLASEVIFFASLIVSYLVLHNRVTRGPTAHEALTLTIPTINTMILLTSSVTMVLALAHLRDGNQRASIAWLLTTAWLGICFLILKAVEYNHHLHEGLTPSVNVFGSAYYTVTGFHAAHVAVGVIWILSVALGLRRRLSPQNDVPVETVGLYWHFVDLVWVAIFMVVYLMR</sequence>
<dbReference type="FunFam" id="1.20.120.80:FF:000001">
    <property type="entry name" value="Cytochrome (Ubi)quinol oxidase subunit III"/>
    <property type="match status" value="1"/>
</dbReference>
<evidence type="ECO:0000256" key="6">
    <source>
        <dbReference type="ARBA" id="ARBA00023136"/>
    </source>
</evidence>